<feature type="binding site" evidence="7">
    <location>
        <position position="134"/>
    </location>
    <ligand>
        <name>glycerol</name>
        <dbReference type="ChEBI" id="CHEBI:17754"/>
    </ligand>
</feature>
<proteinExistence type="inferred from homology"/>
<dbReference type="Pfam" id="PF00370">
    <property type="entry name" value="FGGY_N"/>
    <property type="match status" value="1"/>
</dbReference>
<dbReference type="SUPFAM" id="SSF53067">
    <property type="entry name" value="Actin-like ATPase domain"/>
    <property type="match status" value="2"/>
</dbReference>
<keyword evidence="2 7" id="KW-0808">Transferase</keyword>
<feature type="binding site" evidence="7">
    <location>
        <position position="134"/>
    </location>
    <ligand>
        <name>sn-glycerol 3-phosphate</name>
        <dbReference type="ChEBI" id="CHEBI:57597"/>
    </ligand>
</feature>
<dbReference type="EC" id="2.7.1.30" evidence="7"/>
<accession>A0ABS7SCI8</accession>
<feature type="binding site" evidence="7">
    <location>
        <position position="13"/>
    </location>
    <ligand>
        <name>ATP</name>
        <dbReference type="ChEBI" id="CHEBI:30616"/>
    </ligand>
</feature>
<protein>
    <recommendedName>
        <fullName evidence="7">Glycerol kinase</fullName>
        <ecNumber evidence="7">2.7.1.30</ecNumber>
    </recommendedName>
    <alternativeName>
        <fullName evidence="7">ATP:glycerol 3-phosphotransferase</fullName>
    </alternativeName>
    <alternativeName>
        <fullName evidence="7">Glycerokinase</fullName>
        <shortName evidence="7">GK</shortName>
    </alternativeName>
</protein>
<dbReference type="InterPro" id="IPR043129">
    <property type="entry name" value="ATPase_NBD"/>
</dbReference>
<dbReference type="PIRSF" id="PIRSF000538">
    <property type="entry name" value="GlpK"/>
    <property type="match status" value="1"/>
</dbReference>
<evidence type="ECO:0000256" key="7">
    <source>
        <dbReference type="HAMAP-Rule" id="MF_00186"/>
    </source>
</evidence>
<dbReference type="InterPro" id="IPR018483">
    <property type="entry name" value="Carb_kinase_FGGY_CS"/>
</dbReference>
<reference evidence="11 12" key="1">
    <citation type="submission" date="2021-04" db="EMBL/GenBank/DDBJ databases">
        <title>Ruania sp. nov., isolated from sandy soil of mangrove forest.</title>
        <authorList>
            <person name="Ge X."/>
            <person name="Huang R."/>
            <person name="Liu W."/>
        </authorList>
    </citation>
    <scope>NUCLEOTIDE SEQUENCE [LARGE SCALE GENOMIC DNA]</scope>
    <source>
        <strain evidence="11 12">N2-46</strain>
    </source>
</reference>
<comment type="activity regulation">
    <text evidence="7">Inhibited by fructose 1,6-bisphosphate (FBP).</text>
</comment>
<dbReference type="HAMAP" id="MF_00186">
    <property type="entry name" value="Glycerol_kin"/>
    <property type="match status" value="1"/>
</dbReference>
<feature type="binding site" evidence="7">
    <location>
        <position position="12"/>
    </location>
    <ligand>
        <name>ATP</name>
        <dbReference type="ChEBI" id="CHEBI:30616"/>
    </ligand>
</feature>
<dbReference type="Proteomes" id="UP000826651">
    <property type="component" value="Unassembled WGS sequence"/>
</dbReference>
<feature type="binding site" evidence="7">
    <location>
        <position position="413"/>
    </location>
    <ligand>
        <name>ATP</name>
        <dbReference type="ChEBI" id="CHEBI:30616"/>
    </ligand>
</feature>
<feature type="binding site" evidence="7">
    <location>
        <position position="247"/>
    </location>
    <ligand>
        <name>glycerol</name>
        <dbReference type="ChEBI" id="CHEBI:17754"/>
    </ligand>
</feature>
<dbReference type="NCBIfam" id="NF000756">
    <property type="entry name" value="PRK00047.1"/>
    <property type="match status" value="1"/>
</dbReference>
<comment type="pathway">
    <text evidence="7">Polyol metabolism; glycerol degradation via glycerol kinase pathway; sn-glycerol 3-phosphate from glycerol: step 1/1.</text>
</comment>
<gene>
    <name evidence="7 11" type="primary">glpK</name>
    <name evidence="11" type="ORF">KCQ71_18115</name>
</gene>
<keyword evidence="5 7" id="KW-0319">Glycerol metabolism</keyword>
<dbReference type="RefSeq" id="WP_223408502.1">
    <property type="nucleotide sequence ID" value="NZ_JAGSHT010000017.1"/>
</dbReference>
<dbReference type="InterPro" id="IPR018485">
    <property type="entry name" value="FGGY_C"/>
</dbReference>
<comment type="function">
    <text evidence="7">Key enzyme in the regulation of glycerol uptake and metabolism. Catalyzes the phosphorylation of glycerol to yield sn-glycerol 3-phosphate.</text>
</comment>
<evidence type="ECO:0000256" key="2">
    <source>
        <dbReference type="ARBA" id="ARBA00022679"/>
    </source>
</evidence>
<evidence type="ECO:0000256" key="6">
    <source>
        <dbReference type="ARBA" id="ARBA00022840"/>
    </source>
</evidence>
<evidence type="ECO:0000256" key="1">
    <source>
        <dbReference type="ARBA" id="ARBA00009156"/>
    </source>
</evidence>
<dbReference type="PANTHER" id="PTHR10196:SF69">
    <property type="entry name" value="GLYCEROL KINASE"/>
    <property type="match status" value="1"/>
</dbReference>
<name>A0ABS7SCI8_9MICO</name>
<evidence type="ECO:0000259" key="10">
    <source>
        <dbReference type="Pfam" id="PF02782"/>
    </source>
</evidence>
<feature type="binding site" evidence="7">
    <location>
        <position position="83"/>
    </location>
    <ligand>
        <name>glycerol</name>
        <dbReference type="ChEBI" id="CHEBI:17754"/>
    </ligand>
</feature>
<evidence type="ECO:0000259" key="9">
    <source>
        <dbReference type="Pfam" id="PF00370"/>
    </source>
</evidence>
<keyword evidence="12" id="KW-1185">Reference proteome</keyword>
<feature type="binding site" evidence="7">
    <location>
        <position position="14"/>
    </location>
    <ligand>
        <name>ATP</name>
        <dbReference type="ChEBI" id="CHEBI:30616"/>
    </ligand>
</feature>
<dbReference type="GO" id="GO:0004370">
    <property type="term" value="F:glycerol kinase activity"/>
    <property type="evidence" value="ECO:0007669"/>
    <property type="project" value="UniProtKB-EC"/>
</dbReference>
<dbReference type="Pfam" id="PF02782">
    <property type="entry name" value="FGGY_C"/>
    <property type="match status" value="1"/>
</dbReference>
<feature type="binding site" evidence="7">
    <location>
        <position position="83"/>
    </location>
    <ligand>
        <name>sn-glycerol 3-phosphate</name>
        <dbReference type="ChEBI" id="CHEBI:57597"/>
    </ligand>
</feature>
<feature type="binding site" evidence="7">
    <location>
        <position position="316"/>
    </location>
    <ligand>
        <name>ATP</name>
        <dbReference type="ChEBI" id="CHEBI:30616"/>
    </ligand>
</feature>
<feature type="binding site" evidence="7">
    <location>
        <position position="312"/>
    </location>
    <ligand>
        <name>ATP</name>
        <dbReference type="ChEBI" id="CHEBI:30616"/>
    </ligand>
</feature>
<dbReference type="EMBL" id="JAGSHT010000017">
    <property type="protein sequence ID" value="MBZ2198076.1"/>
    <property type="molecule type" value="Genomic_DNA"/>
</dbReference>
<sequence>MADYVLAIDQGTTSSRAIIFNHAGQIVESGQLEHEQIFPKAGWVEHDALEIWKNVREVVALALTRANLTHRDIAAVGITNQRETAVVWDKSTGEPVYNAIVWQDTRTQKIVEELGGTEGAEKYKAKVGLPLATYFSGPKVKWILDNVEGARAKAEAGDLLFGNTDTWVLWNMTGGKDGGVHVTDVTNASRTMLMDLSTLNWDEGIAADMGIPTSMLPEIRSSSEVYGKGREGGMVPGVPIAGILGDQQAATFGQACFEVGMAKNTYGTGNFMLINTGTEQIPSENGLLTTVCYKIGDQPAVYALEGSIAVTGSLVQWLRDNLGIISSAPEVEDLAKTVDDNGGAYFVPAFSGLFAPYWRADARGALVGLTRYVNKGHIARAVLEATAFQTREVLDAMNADSGVDLTELKVDGGMIANETLMQFQADILGVPVVRPQVAETTALGAAYAAGIAVGFWNGEQDVINNWAEDKRWEPSMDQGDRERLYRNWKKAVTKTFDWVDDDTEA</sequence>
<dbReference type="PROSITE" id="PS00933">
    <property type="entry name" value="FGGY_KINASES_1"/>
    <property type="match status" value="1"/>
</dbReference>
<evidence type="ECO:0000256" key="5">
    <source>
        <dbReference type="ARBA" id="ARBA00022798"/>
    </source>
</evidence>
<evidence type="ECO:0000256" key="3">
    <source>
        <dbReference type="ARBA" id="ARBA00022741"/>
    </source>
</evidence>
<dbReference type="CDD" id="cd07769">
    <property type="entry name" value="ASKHA_NBD_FGGY_GK"/>
    <property type="match status" value="1"/>
</dbReference>
<feature type="binding site" evidence="7">
    <location>
        <position position="417"/>
    </location>
    <ligand>
        <name>ADP</name>
        <dbReference type="ChEBI" id="CHEBI:456216"/>
    </ligand>
</feature>
<feature type="binding site" evidence="7">
    <location>
        <position position="246"/>
    </location>
    <ligand>
        <name>sn-glycerol 3-phosphate</name>
        <dbReference type="ChEBI" id="CHEBI:57597"/>
    </ligand>
</feature>
<keyword evidence="6 7" id="KW-0067">ATP-binding</keyword>
<feature type="binding site" evidence="7">
    <location>
        <position position="16"/>
    </location>
    <ligand>
        <name>ADP</name>
        <dbReference type="ChEBI" id="CHEBI:456216"/>
    </ligand>
</feature>
<dbReference type="InterPro" id="IPR000577">
    <property type="entry name" value="Carb_kinase_FGGY"/>
</dbReference>
<evidence type="ECO:0000313" key="11">
    <source>
        <dbReference type="EMBL" id="MBZ2198076.1"/>
    </source>
</evidence>
<feature type="binding site" evidence="7">
    <location>
        <position position="413"/>
    </location>
    <ligand>
        <name>ADP</name>
        <dbReference type="ChEBI" id="CHEBI:456216"/>
    </ligand>
</feature>
<feature type="binding site" evidence="7">
    <location>
        <position position="246"/>
    </location>
    <ligand>
        <name>glycerol</name>
        <dbReference type="ChEBI" id="CHEBI:17754"/>
    </ligand>
</feature>
<feature type="binding site" evidence="7">
    <location>
        <position position="82"/>
    </location>
    <ligand>
        <name>glycerol</name>
        <dbReference type="ChEBI" id="CHEBI:17754"/>
    </ligand>
</feature>
<dbReference type="PROSITE" id="PS00445">
    <property type="entry name" value="FGGY_KINASES_2"/>
    <property type="match status" value="1"/>
</dbReference>
<keyword evidence="4 7" id="KW-0418">Kinase</keyword>
<comment type="catalytic activity">
    <reaction evidence="7">
        <text>glycerol + ATP = sn-glycerol 3-phosphate + ADP + H(+)</text>
        <dbReference type="Rhea" id="RHEA:21644"/>
        <dbReference type="ChEBI" id="CHEBI:15378"/>
        <dbReference type="ChEBI" id="CHEBI:17754"/>
        <dbReference type="ChEBI" id="CHEBI:30616"/>
        <dbReference type="ChEBI" id="CHEBI:57597"/>
        <dbReference type="ChEBI" id="CHEBI:456216"/>
        <dbReference type="EC" id="2.7.1.30"/>
    </reaction>
</comment>
<feature type="binding site" evidence="7">
    <location>
        <position position="12"/>
    </location>
    <ligand>
        <name>sn-glycerol 3-phosphate</name>
        <dbReference type="ChEBI" id="CHEBI:57597"/>
    </ligand>
</feature>
<feature type="binding site" evidence="7">
    <location>
        <position position="268"/>
    </location>
    <ligand>
        <name>ATP</name>
        <dbReference type="ChEBI" id="CHEBI:30616"/>
    </ligand>
</feature>
<comment type="caution">
    <text evidence="11">The sequence shown here is derived from an EMBL/GenBank/DDBJ whole genome shotgun (WGS) entry which is preliminary data.</text>
</comment>
<feature type="binding site" evidence="7">
    <location>
        <position position="82"/>
    </location>
    <ligand>
        <name>sn-glycerol 3-phosphate</name>
        <dbReference type="ChEBI" id="CHEBI:57597"/>
    </ligand>
</feature>
<dbReference type="InterPro" id="IPR005999">
    <property type="entry name" value="Glycerol_kin"/>
</dbReference>
<dbReference type="InterPro" id="IPR018484">
    <property type="entry name" value="FGGY_N"/>
</dbReference>
<feature type="domain" description="Carbohydrate kinase FGGY N-terminal" evidence="9">
    <location>
        <begin position="4"/>
        <end position="253"/>
    </location>
</feature>
<feature type="binding site" evidence="7">
    <location>
        <position position="268"/>
    </location>
    <ligand>
        <name>ADP</name>
        <dbReference type="ChEBI" id="CHEBI:456216"/>
    </ligand>
</feature>
<feature type="domain" description="Carbohydrate kinase FGGY C-terminal" evidence="10">
    <location>
        <begin position="263"/>
        <end position="452"/>
    </location>
</feature>
<dbReference type="Gene3D" id="3.30.420.40">
    <property type="match status" value="2"/>
</dbReference>
<evidence type="ECO:0000256" key="4">
    <source>
        <dbReference type="ARBA" id="ARBA00022777"/>
    </source>
</evidence>
<keyword evidence="3 7" id="KW-0547">Nucleotide-binding</keyword>
<dbReference type="PANTHER" id="PTHR10196">
    <property type="entry name" value="SUGAR KINASE"/>
    <property type="match status" value="1"/>
</dbReference>
<evidence type="ECO:0000313" key="12">
    <source>
        <dbReference type="Proteomes" id="UP000826651"/>
    </source>
</evidence>
<comment type="similarity">
    <text evidence="1 7 8">Belongs to the FGGY kinase family.</text>
</comment>
<dbReference type="NCBIfam" id="TIGR01311">
    <property type="entry name" value="glycerol_kin"/>
    <property type="match status" value="1"/>
</dbReference>
<organism evidence="11 12">
    <name type="scientific">Occultella gossypii</name>
    <dbReference type="NCBI Taxonomy" id="2800820"/>
    <lineage>
        <taxon>Bacteria</taxon>
        <taxon>Bacillati</taxon>
        <taxon>Actinomycetota</taxon>
        <taxon>Actinomycetes</taxon>
        <taxon>Micrococcales</taxon>
        <taxon>Ruaniaceae</taxon>
        <taxon>Occultella</taxon>
    </lineage>
</organism>
<feature type="binding site" evidence="7">
    <location>
        <position position="12"/>
    </location>
    <ligand>
        <name>ADP</name>
        <dbReference type="ChEBI" id="CHEBI:456216"/>
    </ligand>
</feature>
<feature type="binding site" evidence="7">
    <location>
        <position position="312"/>
    </location>
    <ligand>
        <name>ADP</name>
        <dbReference type="ChEBI" id="CHEBI:456216"/>
    </ligand>
</feature>
<evidence type="ECO:0000256" key="8">
    <source>
        <dbReference type="RuleBase" id="RU003733"/>
    </source>
</evidence>